<protein>
    <submittedName>
        <fullName evidence="1">Uncharacterized protein</fullName>
    </submittedName>
</protein>
<sequence>MTTSLIHFDEKYIFVAQVAMANDRVLEGIIHNLATPPITEPYGYLQEKKWLVTNFKKLPLDTTNVVKAYYAQPFILRLTGGILMLDKSQNLVYVRSLLHLVDFKECGKLSWRPIGNCVRGRNWIRCQSMVVYFCCSRGPGGNYCFYIPIILDQSENVRRKGVVDSVRSDGNARIKLGVAAVRIEGEFGRPFGTRCRSLFGANSNGTLKTGGYILSSFRKNSQLA</sequence>
<dbReference type="EMBL" id="KZ663128">
    <property type="protein sequence ID" value="PPS15629.1"/>
    <property type="molecule type" value="Genomic_DNA"/>
</dbReference>
<name>A0A2P5YJ45_GOSBA</name>
<dbReference type="Proteomes" id="UP000239757">
    <property type="component" value="Unassembled WGS sequence"/>
</dbReference>
<dbReference type="OrthoDB" id="999500at2759"/>
<evidence type="ECO:0000313" key="1">
    <source>
        <dbReference type="EMBL" id="PPS15629.1"/>
    </source>
</evidence>
<organism evidence="1 2">
    <name type="scientific">Gossypium barbadense</name>
    <name type="common">Sea Island cotton</name>
    <name type="synonym">Hibiscus barbadensis</name>
    <dbReference type="NCBI Taxonomy" id="3634"/>
    <lineage>
        <taxon>Eukaryota</taxon>
        <taxon>Viridiplantae</taxon>
        <taxon>Streptophyta</taxon>
        <taxon>Embryophyta</taxon>
        <taxon>Tracheophyta</taxon>
        <taxon>Spermatophyta</taxon>
        <taxon>Magnoliopsida</taxon>
        <taxon>eudicotyledons</taxon>
        <taxon>Gunneridae</taxon>
        <taxon>Pentapetalae</taxon>
        <taxon>rosids</taxon>
        <taxon>malvids</taxon>
        <taxon>Malvales</taxon>
        <taxon>Malvaceae</taxon>
        <taxon>Malvoideae</taxon>
        <taxon>Gossypium</taxon>
    </lineage>
</organism>
<evidence type="ECO:0000313" key="2">
    <source>
        <dbReference type="Proteomes" id="UP000239757"/>
    </source>
</evidence>
<proteinExistence type="predicted"/>
<accession>A0A2P5YJ45</accession>
<reference evidence="1 2" key="1">
    <citation type="submission" date="2015-01" db="EMBL/GenBank/DDBJ databases">
        <title>Genome of allotetraploid Gossypium barbadense reveals genomic plasticity and fiber elongation in cotton evolution.</title>
        <authorList>
            <person name="Chen X."/>
            <person name="Liu X."/>
            <person name="Zhao B."/>
            <person name="Zheng H."/>
            <person name="Hu Y."/>
            <person name="Lu G."/>
            <person name="Yang C."/>
            <person name="Chen J."/>
            <person name="Shan C."/>
            <person name="Zhang L."/>
            <person name="Zhou Y."/>
            <person name="Wang L."/>
            <person name="Guo W."/>
            <person name="Bai Y."/>
            <person name="Ruan J."/>
            <person name="Shangguan X."/>
            <person name="Mao Y."/>
            <person name="Jiang J."/>
            <person name="Zhu Y."/>
            <person name="Lei J."/>
            <person name="Kang H."/>
            <person name="Chen S."/>
            <person name="He X."/>
            <person name="Wang R."/>
            <person name="Wang Y."/>
            <person name="Chen J."/>
            <person name="Wang L."/>
            <person name="Yu S."/>
            <person name="Wang B."/>
            <person name="Wei J."/>
            <person name="Song S."/>
            <person name="Lu X."/>
            <person name="Gao Z."/>
            <person name="Gu W."/>
            <person name="Deng X."/>
            <person name="Ma D."/>
            <person name="Wang S."/>
            <person name="Liang W."/>
            <person name="Fang L."/>
            <person name="Cai C."/>
            <person name="Zhu X."/>
            <person name="Zhou B."/>
            <person name="Zhang Y."/>
            <person name="Chen Z."/>
            <person name="Xu S."/>
            <person name="Zhu R."/>
            <person name="Wang S."/>
            <person name="Zhang T."/>
            <person name="Zhao G."/>
        </authorList>
    </citation>
    <scope>NUCLEOTIDE SEQUENCE [LARGE SCALE GENOMIC DNA]</scope>
    <source>
        <strain evidence="2">cv. Xinhai21</strain>
        <tissue evidence="1">Leaf</tissue>
    </source>
</reference>
<dbReference type="AlphaFoldDB" id="A0A2P5YJ45"/>
<gene>
    <name evidence="1" type="ORF">GOBAR_AA04952</name>
</gene>